<keyword evidence="2" id="KW-0808">Transferase</keyword>
<sequence length="236" mass="28220">MVCAKPYTNKGSLKDKIEKELEEMKNKDYLRDSKSRWKNPVKPILKKDGRIRLCLNLMTLKEITNNEEEKISEIEEIFNKLHDAGYVTVLDMKERFFQIKIRERDKKNSISKSEVRNTNSIECRWDLKNFSFIFQQIMNHELRGWTDKNAQFYLDDVVIYAKTVEEHDKIFLKILDKFKKVKLKINLEKIQLKKKEINFMGQIVNGKTIRMLESRKMKIFDFNIPTNKKNCKGSWG</sequence>
<protein>
    <submittedName>
        <fullName evidence="2">Putative Reverse transcriptase, LTR Retrotransposon protein</fullName>
    </submittedName>
</protein>
<dbReference type="Pfam" id="PF00078">
    <property type="entry name" value="RVT_1"/>
    <property type="match status" value="1"/>
</dbReference>
<dbReference type="EMBL" id="JH993978">
    <property type="protein sequence ID" value="ELQ75250.1"/>
    <property type="molecule type" value="Genomic_DNA"/>
</dbReference>
<reference evidence="2 3" key="1">
    <citation type="journal article" date="2012" name="PLoS Pathog.">
        <title>The genome of the obligate intracellular parasite Trachipleistophora hominis: new insights into microsporidian genome dynamics and reductive evolution.</title>
        <authorList>
            <person name="Heinz E."/>
            <person name="Williams T.A."/>
            <person name="Nakjang S."/>
            <person name="Noel C.J."/>
            <person name="Swan D.C."/>
            <person name="Goldberg A.V."/>
            <person name="Harris S.R."/>
            <person name="Weinmaier T."/>
            <person name="Markert S."/>
            <person name="Becher D."/>
            <person name="Bernhardt J."/>
            <person name="Dagan T."/>
            <person name="Hacker C."/>
            <person name="Lucocq J.M."/>
            <person name="Schweder T."/>
            <person name="Rattei T."/>
            <person name="Hall N."/>
            <person name="Hirt R.P."/>
            <person name="Embley T.M."/>
        </authorList>
    </citation>
    <scope>NUCLEOTIDE SEQUENCE [LARGE SCALE GENOMIC DNA]</scope>
</reference>
<accession>L7JVC6</accession>
<keyword evidence="3" id="KW-1185">Reference proteome</keyword>
<dbReference type="HOGENOM" id="CLU_1176130_0_0_1"/>
<evidence type="ECO:0000259" key="1">
    <source>
        <dbReference type="Pfam" id="PF00078"/>
    </source>
</evidence>
<dbReference type="InParanoid" id="L7JVC6"/>
<gene>
    <name evidence="2" type="ORF">THOM_1807</name>
</gene>
<evidence type="ECO:0000313" key="2">
    <source>
        <dbReference type="EMBL" id="ELQ75250.1"/>
    </source>
</evidence>
<dbReference type="SUPFAM" id="SSF56672">
    <property type="entry name" value="DNA/RNA polymerases"/>
    <property type="match status" value="1"/>
</dbReference>
<dbReference type="PANTHER" id="PTHR37984">
    <property type="entry name" value="PROTEIN CBG26694"/>
    <property type="match status" value="1"/>
</dbReference>
<dbReference type="GO" id="GO:0003964">
    <property type="term" value="F:RNA-directed DNA polymerase activity"/>
    <property type="evidence" value="ECO:0007669"/>
    <property type="project" value="UniProtKB-KW"/>
</dbReference>
<feature type="domain" description="Reverse transcriptase" evidence="1">
    <location>
        <begin position="44"/>
        <end position="203"/>
    </location>
</feature>
<dbReference type="STRING" id="72359.L7JVC6"/>
<dbReference type="Proteomes" id="UP000011185">
    <property type="component" value="Unassembled WGS sequence"/>
</dbReference>
<dbReference type="InterPro" id="IPR000477">
    <property type="entry name" value="RT_dom"/>
</dbReference>
<dbReference type="AlphaFoldDB" id="L7JVC6"/>
<dbReference type="InterPro" id="IPR050951">
    <property type="entry name" value="Retrovirus_Pol_polyprotein"/>
</dbReference>
<dbReference type="InterPro" id="IPR043502">
    <property type="entry name" value="DNA/RNA_pol_sf"/>
</dbReference>
<dbReference type="OMA" id="MHRIRAG"/>
<evidence type="ECO:0000313" key="3">
    <source>
        <dbReference type="Proteomes" id="UP000011185"/>
    </source>
</evidence>
<organism evidence="2 3">
    <name type="scientific">Trachipleistophora hominis</name>
    <name type="common">Microsporidian parasite</name>
    <dbReference type="NCBI Taxonomy" id="72359"/>
    <lineage>
        <taxon>Eukaryota</taxon>
        <taxon>Fungi</taxon>
        <taxon>Fungi incertae sedis</taxon>
        <taxon>Microsporidia</taxon>
        <taxon>Pleistophoridae</taxon>
        <taxon>Trachipleistophora</taxon>
    </lineage>
</organism>
<dbReference type="InterPro" id="IPR043128">
    <property type="entry name" value="Rev_trsase/Diguanyl_cyclase"/>
</dbReference>
<name>L7JVC6_TRAHO</name>
<dbReference type="Gene3D" id="3.30.70.270">
    <property type="match status" value="1"/>
</dbReference>
<dbReference type="VEuPathDB" id="MicrosporidiaDB:THOM_1807"/>
<keyword evidence="2" id="KW-0695">RNA-directed DNA polymerase</keyword>
<proteinExistence type="predicted"/>
<dbReference type="Gene3D" id="3.10.10.10">
    <property type="entry name" value="HIV Type 1 Reverse Transcriptase, subunit A, domain 1"/>
    <property type="match status" value="1"/>
</dbReference>
<dbReference type="PANTHER" id="PTHR37984:SF5">
    <property type="entry name" value="PROTEIN NYNRIN-LIKE"/>
    <property type="match status" value="1"/>
</dbReference>
<keyword evidence="2" id="KW-0548">Nucleotidyltransferase</keyword>
<dbReference type="CDD" id="cd01647">
    <property type="entry name" value="RT_LTR"/>
    <property type="match status" value="1"/>
</dbReference>
<dbReference type="OrthoDB" id="4488294at2759"/>